<dbReference type="Pfam" id="PF02518">
    <property type="entry name" value="HATPase_c"/>
    <property type="match status" value="1"/>
</dbReference>
<keyword evidence="1" id="KW-0808">Transferase</keyword>
<reference evidence="8 9" key="1">
    <citation type="submission" date="2019-07" db="EMBL/GenBank/DDBJ databases">
        <title>Whole genome shotgun sequence of Cellulomonas xylanilytica NBRC 101102.</title>
        <authorList>
            <person name="Hosoyama A."/>
            <person name="Uohara A."/>
            <person name="Ohji S."/>
            <person name="Ichikawa N."/>
        </authorList>
    </citation>
    <scope>NUCLEOTIDE SEQUENCE [LARGE SCALE GENOMIC DNA]</scope>
    <source>
        <strain evidence="8 9">NBRC 101102</strain>
    </source>
</reference>
<dbReference type="SUPFAM" id="SSF55874">
    <property type="entry name" value="ATPase domain of HSP90 chaperone/DNA topoisomerase II/histidine kinase"/>
    <property type="match status" value="1"/>
</dbReference>
<dbReference type="InterPro" id="IPR036890">
    <property type="entry name" value="HATPase_C_sf"/>
</dbReference>
<evidence type="ECO:0000256" key="5">
    <source>
        <dbReference type="SAM" id="Phobius"/>
    </source>
</evidence>
<protein>
    <submittedName>
        <fullName evidence="8">Histidine kinase</fullName>
    </submittedName>
</protein>
<dbReference type="Pfam" id="PF04024">
    <property type="entry name" value="PspC"/>
    <property type="match status" value="1"/>
</dbReference>
<keyword evidence="5" id="KW-0472">Membrane</keyword>
<organism evidence="8 9">
    <name type="scientific">Cellulomonas xylanilytica</name>
    <dbReference type="NCBI Taxonomy" id="233583"/>
    <lineage>
        <taxon>Bacteria</taxon>
        <taxon>Bacillati</taxon>
        <taxon>Actinomycetota</taxon>
        <taxon>Actinomycetes</taxon>
        <taxon>Micrococcales</taxon>
        <taxon>Cellulomonadaceae</taxon>
        <taxon>Cellulomonas</taxon>
    </lineage>
</organism>
<gene>
    <name evidence="8" type="ORF">CXY01_27520</name>
</gene>
<dbReference type="PANTHER" id="PTHR24421">
    <property type="entry name" value="NITRATE/NITRITE SENSOR PROTEIN NARX-RELATED"/>
    <property type="match status" value="1"/>
</dbReference>
<evidence type="ECO:0000256" key="3">
    <source>
        <dbReference type="ARBA" id="ARBA00023012"/>
    </source>
</evidence>
<dbReference type="GO" id="GO:0016301">
    <property type="term" value="F:kinase activity"/>
    <property type="evidence" value="ECO:0007669"/>
    <property type="project" value="UniProtKB-KW"/>
</dbReference>
<evidence type="ECO:0000313" key="8">
    <source>
        <dbReference type="EMBL" id="GEK22232.1"/>
    </source>
</evidence>
<evidence type="ECO:0000313" key="9">
    <source>
        <dbReference type="Proteomes" id="UP000321118"/>
    </source>
</evidence>
<feature type="domain" description="Phage shock protein PspC N-terminal" evidence="7">
    <location>
        <begin position="60"/>
        <end position="115"/>
    </location>
</feature>
<feature type="transmembrane region" description="Helical" evidence="5">
    <location>
        <begin position="215"/>
        <end position="237"/>
    </location>
</feature>
<dbReference type="OrthoDB" id="3534856at2"/>
<evidence type="ECO:0000259" key="7">
    <source>
        <dbReference type="Pfam" id="PF04024"/>
    </source>
</evidence>
<keyword evidence="3" id="KW-0902">Two-component regulatory system</keyword>
<feature type="transmembrane region" description="Helical" evidence="5">
    <location>
        <begin position="67"/>
        <end position="86"/>
    </location>
</feature>
<dbReference type="EMBL" id="BJUB01000008">
    <property type="protein sequence ID" value="GEK22232.1"/>
    <property type="molecule type" value="Genomic_DNA"/>
</dbReference>
<feature type="transmembrane region" description="Helical" evidence="5">
    <location>
        <begin position="249"/>
        <end position="269"/>
    </location>
</feature>
<feature type="transmembrane region" description="Helical" evidence="5">
    <location>
        <begin position="92"/>
        <end position="113"/>
    </location>
</feature>
<dbReference type="GO" id="GO:0000160">
    <property type="term" value="P:phosphorelay signal transduction system"/>
    <property type="evidence" value="ECO:0007669"/>
    <property type="project" value="UniProtKB-KW"/>
</dbReference>
<keyword evidence="9" id="KW-1185">Reference proteome</keyword>
<dbReference type="InterPro" id="IPR050482">
    <property type="entry name" value="Sensor_HK_TwoCompSys"/>
</dbReference>
<comment type="caution">
    <text evidence="8">The sequence shown here is derived from an EMBL/GenBank/DDBJ whole genome shotgun (WGS) entry which is preliminary data.</text>
</comment>
<keyword evidence="5" id="KW-1133">Transmembrane helix</keyword>
<feature type="transmembrane region" description="Helical" evidence="5">
    <location>
        <begin position="151"/>
        <end position="171"/>
    </location>
</feature>
<proteinExistence type="predicted"/>
<accession>A0A510V5W0</accession>
<feature type="region of interest" description="Disordered" evidence="4">
    <location>
        <begin position="1"/>
        <end position="49"/>
    </location>
</feature>
<feature type="transmembrane region" description="Helical" evidence="5">
    <location>
        <begin position="177"/>
        <end position="195"/>
    </location>
</feature>
<dbReference type="Proteomes" id="UP000321118">
    <property type="component" value="Unassembled WGS sequence"/>
</dbReference>
<dbReference type="AlphaFoldDB" id="A0A510V5W0"/>
<dbReference type="InterPro" id="IPR003594">
    <property type="entry name" value="HATPase_dom"/>
</dbReference>
<evidence type="ECO:0000259" key="6">
    <source>
        <dbReference type="Pfam" id="PF02518"/>
    </source>
</evidence>
<dbReference type="PANTHER" id="PTHR24421:SF61">
    <property type="entry name" value="OXYGEN SENSOR HISTIDINE KINASE NREB"/>
    <property type="match status" value="1"/>
</dbReference>
<dbReference type="Gene3D" id="3.30.565.10">
    <property type="entry name" value="Histidine kinase-like ATPase, C-terminal domain"/>
    <property type="match status" value="1"/>
</dbReference>
<dbReference type="InterPro" id="IPR007168">
    <property type="entry name" value="Phageshock_PspC_N"/>
</dbReference>
<evidence type="ECO:0000256" key="1">
    <source>
        <dbReference type="ARBA" id="ARBA00022679"/>
    </source>
</evidence>
<keyword evidence="2 8" id="KW-0418">Kinase</keyword>
<evidence type="ECO:0000256" key="4">
    <source>
        <dbReference type="SAM" id="MobiDB-lite"/>
    </source>
</evidence>
<sequence length="480" mass="50960">MSRSWPSRRGSGIGWTPDPTLNLSGGAPERTLDPTPERLGACDDRTVHPTPTVVAPRRLPLRRPARGRVFGGVALGLAAHLDVPVALVRLGFVLLTPVAGIGALLYAFWWLAVPAGDPADAAQEVRPSALTRLARRQAIVEPGRRIPVTDIAIGGLLVVAAALLIAVRSGADVQADWLLPAVIVLAGLWLAWSQLDAVQRGRLRDRAGGRTPVSLLRVAGGILLAGVGVLLFVGLASGEGVEAATLVQSIIAAVVMLGGVALVLTPWWLRLVRELGDERAARARESERADIAAHLHDSVLQTLALIRSRADDSAEVARMARAQERELREWLYDDRPAPGTSVAAALRGIVAEVEDSRSGPSGDPVAIESVVVGDRVPDADTEALLQATREALVNAVVHGRPPVSLYLEVGTSEVEVFVRDHGDGFDLDEVGTDRFGVRESIIGRVRRRGGTAKVTSSPERGTEVHLVVPIRAVDDEGVQP</sequence>
<feature type="domain" description="Histidine kinase/HSP90-like ATPase" evidence="6">
    <location>
        <begin position="380"/>
        <end position="470"/>
    </location>
</feature>
<feature type="compositionally biased region" description="Basic and acidic residues" evidence="4">
    <location>
        <begin position="30"/>
        <end position="47"/>
    </location>
</feature>
<name>A0A510V5W0_9CELL</name>
<keyword evidence="5" id="KW-0812">Transmembrane</keyword>
<evidence type="ECO:0000256" key="2">
    <source>
        <dbReference type="ARBA" id="ARBA00022777"/>
    </source>
</evidence>